<keyword evidence="2" id="KW-1185">Reference proteome</keyword>
<dbReference type="AlphaFoldDB" id="A0A9J5ZQX6"/>
<dbReference type="Proteomes" id="UP000824120">
    <property type="component" value="Chromosome 3"/>
</dbReference>
<evidence type="ECO:0000313" key="1">
    <source>
        <dbReference type="EMBL" id="KAG5614466.1"/>
    </source>
</evidence>
<sequence>MNVRGPKSYKDLLTVDGVPCSTFQSKRGLLYRNNSLIECMLEVKFNMFWSKPHSLALPPDSPSRIEES</sequence>
<gene>
    <name evidence="1" type="ORF">H5410_014290</name>
</gene>
<organism evidence="1 2">
    <name type="scientific">Solanum commersonii</name>
    <name type="common">Commerson's wild potato</name>
    <name type="synonym">Commerson's nightshade</name>
    <dbReference type="NCBI Taxonomy" id="4109"/>
    <lineage>
        <taxon>Eukaryota</taxon>
        <taxon>Viridiplantae</taxon>
        <taxon>Streptophyta</taxon>
        <taxon>Embryophyta</taxon>
        <taxon>Tracheophyta</taxon>
        <taxon>Spermatophyta</taxon>
        <taxon>Magnoliopsida</taxon>
        <taxon>eudicotyledons</taxon>
        <taxon>Gunneridae</taxon>
        <taxon>Pentapetalae</taxon>
        <taxon>asterids</taxon>
        <taxon>lamiids</taxon>
        <taxon>Solanales</taxon>
        <taxon>Solanaceae</taxon>
        <taxon>Solanoideae</taxon>
        <taxon>Solaneae</taxon>
        <taxon>Solanum</taxon>
    </lineage>
</organism>
<evidence type="ECO:0000313" key="2">
    <source>
        <dbReference type="Proteomes" id="UP000824120"/>
    </source>
</evidence>
<accession>A0A9J5ZQX6</accession>
<protein>
    <submittedName>
        <fullName evidence="1">Uncharacterized protein</fullName>
    </submittedName>
</protein>
<proteinExistence type="predicted"/>
<name>A0A9J5ZQX6_SOLCO</name>
<reference evidence="1 2" key="1">
    <citation type="submission" date="2020-09" db="EMBL/GenBank/DDBJ databases">
        <title>De no assembly of potato wild relative species, Solanum commersonii.</title>
        <authorList>
            <person name="Cho K."/>
        </authorList>
    </citation>
    <scope>NUCLEOTIDE SEQUENCE [LARGE SCALE GENOMIC DNA]</scope>
    <source>
        <strain evidence="1">LZ3.2</strain>
        <tissue evidence="1">Leaf</tissue>
    </source>
</reference>
<comment type="caution">
    <text evidence="1">The sequence shown here is derived from an EMBL/GenBank/DDBJ whole genome shotgun (WGS) entry which is preliminary data.</text>
</comment>
<dbReference type="EMBL" id="JACXVP010000003">
    <property type="protein sequence ID" value="KAG5614466.1"/>
    <property type="molecule type" value="Genomic_DNA"/>
</dbReference>